<organism evidence="3 4">
    <name type="scientific">Hanseniaspora valbyensis NRRL Y-1626</name>
    <dbReference type="NCBI Taxonomy" id="766949"/>
    <lineage>
        <taxon>Eukaryota</taxon>
        <taxon>Fungi</taxon>
        <taxon>Dikarya</taxon>
        <taxon>Ascomycota</taxon>
        <taxon>Saccharomycotina</taxon>
        <taxon>Saccharomycetes</taxon>
        <taxon>Saccharomycodales</taxon>
        <taxon>Saccharomycodaceae</taxon>
        <taxon>Hanseniaspora</taxon>
    </lineage>
</organism>
<dbReference type="Gene3D" id="3.60.21.10">
    <property type="match status" value="1"/>
</dbReference>
<comment type="similarity">
    <text evidence="1">Belongs to the PPP phosphatase family.</text>
</comment>
<sequence length="474" mass="55255">LKEFFLKEGRLTNEQTVLILNKVMEICRKEPNLLVIKKMPINVVGDIHGQFYDLMKLFDVSGHIEETNYLFMGDYVDRGIYSVETLLYLYVLKINYPDRMFMLRGNHECKHLTTYFTFKSEVLHKYNSNNFGKPQKNYKSVDIYKHFCLSFNYLPLAAFLNDQYFCAHGGISPELEFLSDVNSKIPNRFKEVPSSGLMCDLLWSDPLEDYDTFEDDSDELFLDNYQRGCSYMYTFKAVELFLQRNNILSVIRAHEAQDLGYRMYRNSKSLNFPSLITIFSAPNYLDSYNNKGAVLKFVDNTMNIRQFNNVKHPYNLPKFMDVFTWALPFVGEKVSEMLLGVLNICSEEELQEDRISKKRHIQRDEEEVGKIEGKKSTVTLNISTNEEASEKESKLEVRKRLRQKIIAVSKISKMYSLLKEESMGIQQLRDLNGGSLPKGTLYGDRNDLLSSIDKFRKSKELDAINERLPPNLEE</sequence>
<comment type="catalytic activity">
    <reaction evidence="1">
        <text>O-phospho-L-threonyl-[protein] + H2O = L-threonyl-[protein] + phosphate</text>
        <dbReference type="Rhea" id="RHEA:47004"/>
        <dbReference type="Rhea" id="RHEA-COMP:11060"/>
        <dbReference type="Rhea" id="RHEA-COMP:11605"/>
        <dbReference type="ChEBI" id="CHEBI:15377"/>
        <dbReference type="ChEBI" id="CHEBI:30013"/>
        <dbReference type="ChEBI" id="CHEBI:43474"/>
        <dbReference type="ChEBI" id="CHEBI:61977"/>
        <dbReference type="EC" id="3.1.3.16"/>
    </reaction>
</comment>
<feature type="non-terminal residue" evidence="3">
    <location>
        <position position="474"/>
    </location>
</feature>
<evidence type="ECO:0000313" key="4">
    <source>
        <dbReference type="Proteomes" id="UP000092321"/>
    </source>
</evidence>
<dbReference type="EMBL" id="LXPE01000002">
    <property type="protein sequence ID" value="OBA28871.1"/>
    <property type="molecule type" value="Genomic_DNA"/>
</dbReference>
<dbReference type="AlphaFoldDB" id="A0A1B7TJF0"/>
<dbReference type="InterPro" id="IPR004843">
    <property type="entry name" value="Calcineurin-like_PHP"/>
</dbReference>
<dbReference type="EC" id="3.1.3.16" evidence="1"/>
<evidence type="ECO:0000259" key="2">
    <source>
        <dbReference type="PROSITE" id="PS00125"/>
    </source>
</evidence>
<name>A0A1B7TJF0_9ASCO</name>
<dbReference type="GO" id="GO:0033192">
    <property type="term" value="F:calmodulin-dependent protein phosphatase activity"/>
    <property type="evidence" value="ECO:0007669"/>
    <property type="project" value="InterPro"/>
</dbReference>
<dbReference type="PRINTS" id="PR00114">
    <property type="entry name" value="STPHPHTASE"/>
</dbReference>
<feature type="non-terminal residue" evidence="3">
    <location>
        <position position="1"/>
    </location>
</feature>
<keyword evidence="4" id="KW-1185">Reference proteome</keyword>
<dbReference type="InterPro" id="IPR043360">
    <property type="entry name" value="PP2B"/>
</dbReference>
<dbReference type="Pfam" id="PF00149">
    <property type="entry name" value="Metallophos"/>
    <property type="match status" value="1"/>
</dbReference>
<feature type="domain" description="Serine/threonine specific protein phosphatases" evidence="2">
    <location>
        <begin position="103"/>
        <end position="108"/>
    </location>
</feature>
<dbReference type="SUPFAM" id="SSF56300">
    <property type="entry name" value="Metallo-dependent phosphatases"/>
    <property type="match status" value="1"/>
</dbReference>
<dbReference type="OrthoDB" id="5593063at2759"/>
<gene>
    <name evidence="3" type="ORF">HANVADRAFT_12911</name>
</gene>
<dbReference type="SMART" id="SM00156">
    <property type="entry name" value="PP2Ac"/>
    <property type="match status" value="1"/>
</dbReference>
<evidence type="ECO:0000256" key="1">
    <source>
        <dbReference type="RuleBase" id="RU004273"/>
    </source>
</evidence>
<dbReference type="Proteomes" id="UP000092321">
    <property type="component" value="Unassembled WGS sequence"/>
</dbReference>
<dbReference type="GO" id="GO:0097720">
    <property type="term" value="P:calcineurin-mediated signaling"/>
    <property type="evidence" value="ECO:0007669"/>
    <property type="project" value="InterPro"/>
</dbReference>
<dbReference type="PANTHER" id="PTHR45673">
    <property type="entry name" value="SERINE/THREONINE-PROTEIN PHOSPHATASE 2B CATALYTIC SUBUNIT 1-RELATED"/>
    <property type="match status" value="1"/>
</dbReference>
<dbReference type="InterPro" id="IPR006186">
    <property type="entry name" value="Ser/Thr-sp_prot-phosphatase"/>
</dbReference>
<protein>
    <recommendedName>
        <fullName evidence="1">Serine/threonine-protein phosphatase</fullName>
        <ecNumber evidence="1">3.1.3.16</ecNumber>
    </recommendedName>
</protein>
<comment type="caution">
    <text evidence="3">The sequence shown here is derived from an EMBL/GenBank/DDBJ whole genome shotgun (WGS) entry which is preliminary data.</text>
</comment>
<accession>A0A1B7TJF0</accession>
<keyword evidence="1" id="KW-0378">Hydrolase</keyword>
<evidence type="ECO:0000313" key="3">
    <source>
        <dbReference type="EMBL" id="OBA28871.1"/>
    </source>
</evidence>
<dbReference type="PROSITE" id="PS00125">
    <property type="entry name" value="SER_THR_PHOSPHATASE"/>
    <property type="match status" value="1"/>
</dbReference>
<reference evidence="4" key="1">
    <citation type="journal article" date="2016" name="Proc. Natl. Acad. Sci. U.S.A.">
        <title>Comparative genomics of biotechnologically important yeasts.</title>
        <authorList>
            <person name="Riley R."/>
            <person name="Haridas S."/>
            <person name="Wolfe K.H."/>
            <person name="Lopes M.R."/>
            <person name="Hittinger C.T."/>
            <person name="Goeker M."/>
            <person name="Salamov A.A."/>
            <person name="Wisecaver J.H."/>
            <person name="Long T.M."/>
            <person name="Calvey C.H."/>
            <person name="Aerts A.L."/>
            <person name="Barry K.W."/>
            <person name="Choi C."/>
            <person name="Clum A."/>
            <person name="Coughlan A.Y."/>
            <person name="Deshpande S."/>
            <person name="Douglass A.P."/>
            <person name="Hanson S.J."/>
            <person name="Klenk H.-P."/>
            <person name="LaButti K.M."/>
            <person name="Lapidus A."/>
            <person name="Lindquist E.A."/>
            <person name="Lipzen A.M."/>
            <person name="Meier-Kolthoff J.P."/>
            <person name="Ohm R.A."/>
            <person name="Otillar R.P."/>
            <person name="Pangilinan J.L."/>
            <person name="Peng Y."/>
            <person name="Rokas A."/>
            <person name="Rosa C.A."/>
            <person name="Scheuner C."/>
            <person name="Sibirny A.A."/>
            <person name="Slot J.C."/>
            <person name="Stielow J.B."/>
            <person name="Sun H."/>
            <person name="Kurtzman C.P."/>
            <person name="Blackwell M."/>
            <person name="Grigoriev I.V."/>
            <person name="Jeffries T.W."/>
        </authorList>
    </citation>
    <scope>NUCLEOTIDE SEQUENCE [LARGE SCALE GENOMIC DNA]</scope>
    <source>
        <strain evidence="4">NRRL Y-1626</strain>
    </source>
</reference>
<proteinExistence type="inferred from homology"/>
<dbReference type="InterPro" id="IPR029052">
    <property type="entry name" value="Metallo-depent_PP-like"/>
</dbReference>